<sequence>AKPVPVYLSFRLLGITWPFPSDTQVWAKRAWVRRERSRGRRRLRVEKTPRPSNVGLHPSGRGLPGDPNNHGEPQGRVLRFLH</sequence>
<dbReference type="Proteomes" id="UP000298030">
    <property type="component" value="Unassembled WGS sequence"/>
</dbReference>
<name>A0A4Y7TZR9_COPMI</name>
<organism evidence="2 3">
    <name type="scientific">Coprinellus micaceus</name>
    <name type="common">Glistening ink-cap mushroom</name>
    <name type="synonym">Coprinus micaceus</name>
    <dbReference type="NCBI Taxonomy" id="71717"/>
    <lineage>
        <taxon>Eukaryota</taxon>
        <taxon>Fungi</taxon>
        <taxon>Dikarya</taxon>
        <taxon>Basidiomycota</taxon>
        <taxon>Agaricomycotina</taxon>
        <taxon>Agaricomycetes</taxon>
        <taxon>Agaricomycetidae</taxon>
        <taxon>Agaricales</taxon>
        <taxon>Agaricineae</taxon>
        <taxon>Psathyrellaceae</taxon>
        <taxon>Coprinellus</taxon>
    </lineage>
</organism>
<feature type="region of interest" description="Disordered" evidence="1">
    <location>
        <begin position="42"/>
        <end position="82"/>
    </location>
</feature>
<keyword evidence="3" id="KW-1185">Reference proteome</keyword>
<evidence type="ECO:0000256" key="1">
    <source>
        <dbReference type="SAM" id="MobiDB-lite"/>
    </source>
</evidence>
<dbReference type="EMBL" id="QPFP01000001">
    <property type="protein sequence ID" value="TEB39494.1"/>
    <property type="molecule type" value="Genomic_DNA"/>
</dbReference>
<accession>A0A4Y7TZR9</accession>
<protein>
    <submittedName>
        <fullName evidence="2">Uncharacterized protein</fullName>
    </submittedName>
</protein>
<evidence type="ECO:0000313" key="3">
    <source>
        <dbReference type="Proteomes" id="UP000298030"/>
    </source>
</evidence>
<comment type="caution">
    <text evidence="2">The sequence shown here is derived from an EMBL/GenBank/DDBJ whole genome shotgun (WGS) entry which is preliminary data.</text>
</comment>
<reference evidence="2 3" key="1">
    <citation type="journal article" date="2019" name="Nat. Ecol. Evol.">
        <title>Megaphylogeny resolves global patterns of mushroom evolution.</title>
        <authorList>
            <person name="Varga T."/>
            <person name="Krizsan K."/>
            <person name="Foldi C."/>
            <person name="Dima B."/>
            <person name="Sanchez-Garcia M."/>
            <person name="Sanchez-Ramirez S."/>
            <person name="Szollosi G.J."/>
            <person name="Szarkandi J.G."/>
            <person name="Papp V."/>
            <person name="Albert L."/>
            <person name="Andreopoulos W."/>
            <person name="Angelini C."/>
            <person name="Antonin V."/>
            <person name="Barry K.W."/>
            <person name="Bougher N.L."/>
            <person name="Buchanan P."/>
            <person name="Buyck B."/>
            <person name="Bense V."/>
            <person name="Catcheside P."/>
            <person name="Chovatia M."/>
            <person name="Cooper J."/>
            <person name="Damon W."/>
            <person name="Desjardin D."/>
            <person name="Finy P."/>
            <person name="Geml J."/>
            <person name="Haridas S."/>
            <person name="Hughes K."/>
            <person name="Justo A."/>
            <person name="Karasinski D."/>
            <person name="Kautmanova I."/>
            <person name="Kiss B."/>
            <person name="Kocsube S."/>
            <person name="Kotiranta H."/>
            <person name="LaButti K.M."/>
            <person name="Lechner B.E."/>
            <person name="Liimatainen K."/>
            <person name="Lipzen A."/>
            <person name="Lukacs Z."/>
            <person name="Mihaltcheva S."/>
            <person name="Morgado L.N."/>
            <person name="Niskanen T."/>
            <person name="Noordeloos M.E."/>
            <person name="Ohm R.A."/>
            <person name="Ortiz-Santana B."/>
            <person name="Ovrebo C."/>
            <person name="Racz N."/>
            <person name="Riley R."/>
            <person name="Savchenko A."/>
            <person name="Shiryaev A."/>
            <person name="Soop K."/>
            <person name="Spirin V."/>
            <person name="Szebenyi C."/>
            <person name="Tomsovsky M."/>
            <person name="Tulloss R.E."/>
            <person name="Uehling J."/>
            <person name="Grigoriev I.V."/>
            <person name="Vagvolgyi C."/>
            <person name="Papp T."/>
            <person name="Martin F.M."/>
            <person name="Miettinen O."/>
            <person name="Hibbett D.S."/>
            <person name="Nagy L.G."/>
        </authorList>
    </citation>
    <scope>NUCLEOTIDE SEQUENCE [LARGE SCALE GENOMIC DNA]</scope>
    <source>
        <strain evidence="2 3">FP101781</strain>
    </source>
</reference>
<evidence type="ECO:0000313" key="2">
    <source>
        <dbReference type="EMBL" id="TEB39494.1"/>
    </source>
</evidence>
<gene>
    <name evidence="2" type="ORF">FA13DRAFT_1723700</name>
</gene>
<proteinExistence type="predicted"/>
<dbReference type="AlphaFoldDB" id="A0A4Y7TZR9"/>
<feature type="non-terminal residue" evidence="2">
    <location>
        <position position="1"/>
    </location>
</feature>